<gene>
    <name evidence="1" type="ORF">GH723_13455</name>
</gene>
<keyword evidence="2" id="KW-1185">Reference proteome</keyword>
<sequence length="188" mass="20497">MYEGEPVEVLLPFVHQYELEVVGSDYSTDAKERRIFQTKGIYRLAPSMILDVYPRSAAAWRGEFFGGLQPLTVVSSTPSPDHFLAVAGGIAYLVRAQSPGDFAVLPGGVERLGWSETAHALVLADVTEVSVIDETGGIRWKSDRLVADGFDEVRVTHDSVVVRGYGLGTGREVEVELALADGSELWRS</sequence>
<organism evidence="1 2">
    <name type="scientific">Actinomarinicola tropica</name>
    <dbReference type="NCBI Taxonomy" id="2789776"/>
    <lineage>
        <taxon>Bacteria</taxon>
        <taxon>Bacillati</taxon>
        <taxon>Actinomycetota</taxon>
        <taxon>Acidimicrobiia</taxon>
        <taxon>Acidimicrobiales</taxon>
        <taxon>Iamiaceae</taxon>
        <taxon>Actinomarinicola</taxon>
    </lineage>
</organism>
<reference evidence="1 2" key="1">
    <citation type="submission" date="2019-11" db="EMBL/GenBank/DDBJ databases">
        <authorList>
            <person name="He Y."/>
        </authorList>
    </citation>
    <scope>NUCLEOTIDE SEQUENCE [LARGE SCALE GENOMIC DNA]</scope>
    <source>
        <strain evidence="1 2">SCSIO 58843</strain>
    </source>
</reference>
<evidence type="ECO:0000313" key="1">
    <source>
        <dbReference type="EMBL" id="QGG96022.1"/>
    </source>
</evidence>
<evidence type="ECO:0000313" key="2">
    <source>
        <dbReference type="Proteomes" id="UP000334019"/>
    </source>
</evidence>
<dbReference type="KEGG" id="atq:GH723_13455"/>
<dbReference type="RefSeq" id="WP_153760128.1">
    <property type="nucleotide sequence ID" value="NZ_CP045851.1"/>
</dbReference>
<dbReference type="Proteomes" id="UP000334019">
    <property type="component" value="Chromosome"/>
</dbReference>
<dbReference type="AlphaFoldDB" id="A0A5Q2RM50"/>
<accession>A0A5Q2RM50</accession>
<protein>
    <submittedName>
        <fullName evidence="1">Uncharacterized protein</fullName>
    </submittedName>
</protein>
<dbReference type="EMBL" id="CP045851">
    <property type="protein sequence ID" value="QGG96022.1"/>
    <property type="molecule type" value="Genomic_DNA"/>
</dbReference>
<name>A0A5Q2RM50_9ACTN</name>
<proteinExistence type="predicted"/>